<accession>A0ABD5X4K6</accession>
<dbReference type="InterPro" id="IPR029045">
    <property type="entry name" value="ClpP/crotonase-like_dom_sf"/>
</dbReference>
<sequence>MSNLLTIEQAEGIATIRFDNPEQRNALDIDGANELVEAATTLGNDPDVRCIVLSHSGQFYGTGADLTALDGDASDEQDIRRLAGRLHEAIIQFHQSPTPVVGGIDGIAAGASFGLALLPDLLVVSEDARLEFAYPRIGLTGDAGSTFFLPRLVGLRAAKEIVLLDEPISAERAVDLGLATEAVPSERFEERLDELATQIAEGPTTALGEASRLVTESFDHSIESQLAAETDTIGQATRSKDYERGFASFFSDQEPEFTGE</sequence>
<reference evidence="2 3" key="1">
    <citation type="journal article" date="2014" name="Int. J. Syst. Evol. Microbiol.">
        <title>Complete genome sequence of Corynebacterium casei LMG S-19264T (=DSM 44701T), isolated from a smear-ripened cheese.</title>
        <authorList>
            <consortium name="US DOE Joint Genome Institute (JGI-PGF)"/>
            <person name="Walter F."/>
            <person name="Albersmeier A."/>
            <person name="Kalinowski J."/>
            <person name="Ruckert C."/>
        </authorList>
    </citation>
    <scope>NUCLEOTIDE SEQUENCE [LARGE SCALE GENOMIC DNA]</scope>
    <source>
        <strain evidence="2 3">CGMCC 4.7215</strain>
    </source>
</reference>
<dbReference type="PANTHER" id="PTHR43802:SF1">
    <property type="entry name" value="IP11341P-RELATED"/>
    <property type="match status" value="1"/>
</dbReference>
<evidence type="ECO:0000313" key="3">
    <source>
        <dbReference type="Proteomes" id="UP001596414"/>
    </source>
</evidence>
<dbReference type="Pfam" id="PF00378">
    <property type="entry name" value="ECH_1"/>
    <property type="match status" value="1"/>
</dbReference>
<dbReference type="Gene3D" id="1.10.12.10">
    <property type="entry name" value="Lyase 2-enoyl-coa Hydratase, Chain A, domain 2"/>
    <property type="match status" value="1"/>
</dbReference>
<dbReference type="Gene3D" id="3.90.226.10">
    <property type="entry name" value="2-enoyl-CoA Hydratase, Chain A, domain 1"/>
    <property type="match status" value="1"/>
</dbReference>
<comment type="caution">
    <text evidence="2">The sequence shown here is derived from an EMBL/GenBank/DDBJ whole genome shotgun (WGS) entry which is preliminary data.</text>
</comment>
<dbReference type="InterPro" id="IPR001753">
    <property type="entry name" value="Enoyl-CoA_hydra/iso"/>
</dbReference>
<dbReference type="PANTHER" id="PTHR43802">
    <property type="entry name" value="ENOYL-COA HYDRATASE"/>
    <property type="match status" value="1"/>
</dbReference>
<dbReference type="Proteomes" id="UP001596414">
    <property type="component" value="Unassembled WGS sequence"/>
</dbReference>
<comment type="similarity">
    <text evidence="1">Belongs to the enoyl-CoA hydratase/isomerase family.</text>
</comment>
<evidence type="ECO:0000256" key="1">
    <source>
        <dbReference type="ARBA" id="ARBA00005254"/>
    </source>
</evidence>
<evidence type="ECO:0000313" key="2">
    <source>
        <dbReference type="EMBL" id="MFC7126131.1"/>
    </source>
</evidence>
<gene>
    <name evidence="2" type="ORF">ACFQJ7_08795</name>
</gene>
<proteinExistence type="inferred from homology"/>
<dbReference type="CDD" id="cd06558">
    <property type="entry name" value="crotonase-like"/>
    <property type="match status" value="1"/>
</dbReference>
<name>A0ABD5X4K6_9EURY</name>
<dbReference type="InterPro" id="IPR014748">
    <property type="entry name" value="Enoyl-CoA_hydra_C"/>
</dbReference>
<dbReference type="SUPFAM" id="SSF52096">
    <property type="entry name" value="ClpP/crotonase"/>
    <property type="match status" value="1"/>
</dbReference>
<dbReference type="RefSeq" id="WP_267637872.1">
    <property type="nucleotide sequence ID" value="NZ_JAODIY010000010.1"/>
</dbReference>
<organism evidence="2 3">
    <name type="scientific">Halovenus rubra</name>
    <dbReference type="NCBI Taxonomy" id="869890"/>
    <lineage>
        <taxon>Archaea</taxon>
        <taxon>Methanobacteriati</taxon>
        <taxon>Methanobacteriota</taxon>
        <taxon>Stenosarchaea group</taxon>
        <taxon>Halobacteria</taxon>
        <taxon>Halobacteriales</taxon>
        <taxon>Haloarculaceae</taxon>
        <taxon>Halovenus</taxon>
    </lineage>
</organism>
<dbReference type="EMBL" id="JBHSZQ010000016">
    <property type="protein sequence ID" value="MFC7126131.1"/>
    <property type="molecule type" value="Genomic_DNA"/>
</dbReference>
<protein>
    <submittedName>
        <fullName evidence="2">Enoyl-CoA hydratase/isomerase family protein</fullName>
    </submittedName>
</protein>
<dbReference type="AlphaFoldDB" id="A0ABD5X4K6"/>